<dbReference type="InterPro" id="IPR039905">
    <property type="entry name" value="CD2BP2/Lin1"/>
</dbReference>
<feature type="compositionally biased region" description="Acidic residues" evidence="1">
    <location>
        <begin position="88"/>
        <end position="103"/>
    </location>
</feature>
<feature type="region of interest" description="Disordered" evidence="1">
    <location>
        <begin position="1"/>
        <end position="246"/>
    </location>
</feature>
<dbReference type="AlphaFoldDB" id="A0A1B9GVV3"/>
<reference evidence="3" key="2">
    <citation type="submission" date="2013-12" db="EMBL/GenBank/DDBJ databases">
        <title>Evolution of pathogenesis and genome organization in the Tremellales.</title>
        <authorList>
            <person name="Cuomo C."/>
            <person name="Litvintseva A."/>
            <person name="Heitman J."/>
            <person name="Chen Y."/>
            <person name="Sun S."/>
            <person name="Springer D."/>
            <person name="Dromer F."/>
            <person name="Young S."/>
            <person name="Zeng Q."/>
            <person name="Chapman S."/>
            <person name="Gujja S."/>
            <person name="Saif S."/>
            <person name="Birren B."/>
        </authorList>
    </citation>
    <scope>NUCLEOTIDE SEQUENCE [LARGE SCALE GENOMIC DNA]</scope>
    <source>
        <strain evidence="3">BCC8398</strain>
    </source>
</reference>
<accession>A0A1B9GVV3</accession>
<dbReference type="Proteomes" id="UP000092666">
    <property type="component" value="Unassembled WGS sequence"/>
</dbReference>
<dbReference type="EMBL" id="KI669500">
    <property type="protein sequence ID" value="OCF35163.1"/>
    <property type="molecule type" value="Genomic_DNA"/>
</dbReference>
<dbReference type="InterPro" id="IPR035445">
    <property type="entry name" value="GYF-like_dom_sf"/>
</dbReference>
<feature type="compositionally biased region" description="Basic and acidic residues" evidence="1">
    <location>
        <begin position="302"/>
        <end position="314"/>
    </location>
</feature>
<feature type="compositionally biased region" description="Polar residues" evidence="1">
    <location>
        <begin position="321"/>
        <end position="330"/>
    </location>
</feature>
<dbReference type="OrthoDB" id="331341at2759"/>
<feature type="compositionally biased region" description="Basic and acidic residues" evidence="1">
    <location>
        <begin position="104"/>
        <end position="122"/>
    </location>
</feature>
<organism evidence="2 3">
    <name type="scientific">Kwoniella heveanensis BCC8398</name>
    <dbReference type="NCBI Taxonomy" id="1296120"/>
    <lineage>
        <taxon>Eukaryota</taxon>
        <taxon>Fungi</taxon>
        <taxon>Dikarya</taxon>
        <taxon>Basidiomycota</taxon>
        <taxon>Agaricomycotina</taxon>
        <taxon>Tremellomycetes</taxon>
        <taxon>Tremellales</taxon>
        <taxon>Cryptococcaceae</taxon>
        <taxon>Kwoniella</taxon>
    </lineage>
</organism>
<reference evidence="2 3" key="1">
    <citation type="submission" date="2013-07" db="EMBL/GenBank/DDBJ databases">
        <title>The Genome Sequence of Cryptococcus heveanensis BCC8398.</title>
        <authorList>
            <consortium name="The Broad Institute Genome Sequencing Platform"/>
            <person name="Cuomo C."/>
            <person name="Litvintseva A."/>
            <person name="Chen Y."/>
            <person name="Heitman J."/>
            <person name="Sun S."/>
            <person name="Springer D."/>
            <person name="Dromer F."/>
            <person name="Young S.K."/>
            <person name="Zeng Q."/>
            <person name="Gargeya S."/>
            <person name="Fitzgerald M."/>
            <person name="Abouelleil A."/>
            <person name="Alvarado L."/>
            <person name="Berlin A.M."/>
            <person name="Chapman S.B."/>
            <person name="Dewar J."/>
            <person name="Goldberg J."/>
            <person name="Griggs A."/>
            <person name="Gujja S."/>
            <person name="Hansen M."/>
            <person name="Howarth C."/>
            <person name="Imamovic A."/>
            <person name="Larimer J."/>
            <person name="McCowan C."/>
            <person name="Murphy C."/>
            <person name="Pearson M."/>
            <person name="Priest M."/>
            <person name="Roberts A."/>
            <person name="Saif S."/>
            <person name="Shea T."/>
            <person name="Sykes S."/>
            <person name="Wortman J."/>
            <person name="Nusbaum C."/>
            <person name="Birren B."/>
        </authorList>
    </citation>
    <scope>NUCLEOTIDE SEQUENCE [LARGE SCALE GENOMIC DNA]</scope>
    <source>
        <strain evidence="2 3">BCC8398</strain>
    </source>
</reference>
<dbReference type="PANTHER" id="PTHR13138:SF3">
    <property type="entry name" value="CD2 ANTIGEN CYTOPLASMIC TAIL-BINDING PROTEIN 2"/>
    <property type="match status" value="1"/>
</dbReference>
<keyword evidence="3" id="KW-1185">Reference proteome</keyword>
<dbReference type="STRING" id="1296120.A0A1B9GVV3"/>
<feature type="region of interest" description="Disordered" evidence="1">
    <location>
        <begin position="279"/>
        <end position="330"/>
    </location>
</feature>
<dbReference type="SUPFAM" id="SSF55277">
    <property type="entry name" value="GYF domain"/>
    <property type="match status" value="1"/>
</dbReference>
<evidence type="ECO:0000256" key="1">
    <source>
        <dbReference type="SAM" id="MobiDB-lite"/>
    </source>
</evidence>
<feature type="compositionally biased region" description="Basic and acidic residues" evidence="1">
    <location>
        <begin position="197"/>
        <end position="246"/>
    </location>
</feature>
<evidence type="ECO:0000313" key="2">
    <source>
        <dbReference type="EMBL" id="OCF35163.1"/>
    </source>
</evidence>
<protein>
    <submittedName>
        <fullName evidence="2">CD2 antigen cytoplasmic tail-binding protein 2</fullName>
    </submittedName>
</protein>
<sequence>MPVKRTAAGSSSDQKRTRFTTSPSRDSPAGSISDAEDNDLLEEDLPQGAKQNKQRAKKKLRDQEGYGSDSSNDDEGVVPSRRPGAKPDEEEDDDVDMFADDVDEKGKGKEADKGKGKGRADEFMDISQIEGQEFGKPETGRGGADDDEDSDSGDEAQAKKNVGTGLDGDMGTDITPFNMKSEMTEGRFTADGEEYLENDKDPNDKHDMWLENVDKEEIKEARRAHRERERLEKEREEKENSQTNKEREIALLRDAVELMERGETVLEALQRLGQQVEEQNRREAMANGGAAAGGNTGGKKKSWVERQKERKKLMAVEQEQADPTHTSNPFTNLTNIVSSLTNTVQIDVYSLSRESIQRMLPRQPDNSSSANGGASGSGNGRPAAPPPPPEDQRMFQYRFSMAYVRSLPEAQRPVEREVFGPFPVQQLKQWRNTGFFGGPACENVELRLAGDGSESSNWGTWDAVVG</sequence>
<gene>
    <name evidence="2" type="ORF">I316_03205</name>
</gene>
<name>A0A1B9GVV3_9TREE</name>
<dbReference type="GO" id="GO:0005682">
    <property type="term" value="C:U5 snRNP"/>
    <property type="evidence" value="ECO:0007669"/>
    <property type="project" value="InterPro"/>
</dbReference>
<evidence type="ECO:0000313" key="3">
    <source>
        <dbReference type="Proteomes" id="UP000092666"/>
    </source>
</evidence>
<feature type="region of interest" description="Disordered" evidence="1">
    <location>
        <begin position="359"/>
        <end position="392"/>
    </location>
</feature>
<proteinExistence type="predicted"/>
<feature type="compositionally biased region" description="Acidic residues" evidence="1">
    <location>
        <begin position="34"/>
        <end position="45"/>
    </location>
</feature>
<dbReference type="PANTHER" id="PTHR13138">
    <property type="entry name" value="PROTEIN LIN1"/>
    <property type="match status" value="1"/>
</dbReference>
<feature type="compositionally biased region" description="Acidic residues" evidence="1">
    <location>
        <begin position="145"/>
        <end position="154"/>
    </location>
</feature>